<evidence type="ECO:0000313" key="9">
    <source>
        <dbReference type="EMBL" id="KPV50131.1"/>
    </source>
</evidence>
<keyword evidence="5 7" id="KW-1133">Transmembrane helix</keyword>
<keyword evidence="10" id="KW-1185">Reference proteome</keyword>
<feature type="transmembrane region" description="Helical" evidence="7">
    <location>
        <begin position="12"/>
        <end position="32"/>
    </location>
</feature>
<protein>
    <submittedName>
        <fullName evidence="9">Peptidase C54</fullName>
    </submittedName>
</protein>
<name>A0A0P9CW16_9CHLR</name>
<evidence type="ECO:0000256" key="6">
    <source>
        <dbReference type="ARBA" id="ARBA00023136"/>
    </source>
</evidence>
<feature type="transmembrane region" description="Helical" evidence="7">
    <location>
        <begin position="149"/>
        <end position="170"/>
    </location>
</feature>
<dbReference type="Pfam" id="PF01694">
    <property type="entry name" value="Rhomboid"/>
    <property type="match status" value="1"/>
</dbReference>
<gene>
    <name evidence="9" type="ORF">SE17_28740</name>
</gene>
<dbReference type="GO" id="GO:0004252">
    <property type="term" value="F:serine-type endopeptidase activity"/>
    <property type="evidence" value="ECO:0007669"/>
    <property type="project" value="InterPro"/>
</dbReference>
<evidence type="ECO:0000256" key="1">
    <source>
        <dbReference type="ARBA" id="ARBA00004141"/>
    </source>
</evidence>
<dbReference type="PANTHER" id="PTHR43731:SF14">
    <property type="entry name" value="PRESENILIN-ASSOCIATED RHOMBOID-LIKE PROTEIN, MITOCHONDRIAL"/>
    <property type="match status" value="1"/>
</dbReference>
<evidence type="ECO:0000256" key="5">
    <source>
        <dbReference type="ARBA" id="ARBA00022989"/>
    </source>
</evidence>
<dbReference type="InterPro" id="IPR050925">
    <property type="entry name" value="Rhomboid_protease_S54"/>
</dbReference>
<dbReference type="AlphaFoldDB" id="A0A0P9CW16"/>
<evidence type="ECO:0000256" key="2">
    <source>
        <dbReference type="ARBA" id="ARBA00009045"/>
    </source>
</evidence>
<dbReference type="InterPro" id="IPR022764">
    <property type="entry name" value="Peptidase_S54_rhomboid_dom"/>
</dbReference>
<keyword evidence="6 7" id="KW-0472">Membrane</keyword>
<feature type="transmembrane region" description="Helical" evidence="7">
    <location>
        <begin position="122"/>
        <end position="142"/>
    </location>
</feature>
<comment type="subcellular location">
    <subcellularLocation>
        <location evidence="1">Membrane</location>
        <topology evidence="1">Multi-pass membrane protein</topology>
    </subcellularLocation>
</comment>
<reference evidence="9 10" key="1">
    <citation type="submission" date="2015-09" db="EMBL/GenBank/DDBJ databases">
        <title>Draft genome sequence of Kouleothrix aurantiaca JCM 19913.</title>
        <authorList>
            <person name="Hemp J."/>
        </authorList>
    </citation>
    <scope>NUCLEOTIDE SEQUENCE [LARGE SCALE GENOMIC DNA]</scope>
    <source>
        <strain evidence="9 10">COM-B</strain>
    </source>
</reference>
<feature type="transmembrane region" description="Helical" evidence="7">
    <location>
        <begin position="190"/>
        <end position="211"/>
    </location>
</feature>
<evidence type="ECO:0000256" key="4">
    <source>
        <dbReference type="ARBA" id="ARBA00022801"/>
    </source>
</evidence>
<feature type="transmembrane region" description="Helical" evidence="7">
    <location>
        <begin position="97"/>
        <end position="116"/>
    </location>
</feature>
<dbReference type="PATRIC" id="fig|186479.3.peg.2240"/>
<organism evidence="9 10">
    <name type="scientific">Kouleothrix aurantiaca</name>
    <dbReference type="NCBI Taxonomy" id="186479"/>
    <lineage>
        <taxon>Bacteria</taxon>
        <taxon>Bacillati</taxon>
        <taxon>Chloroflexota</taxon>
        <taxon>Chloroflexia</taxon>
        <taxon>Chloroflexales</taxon>
        <taxon>Roseiflexineae</taxon>
        <taxon>Roseiflexaceae</taxon>
        <taxon>Kouleothrix</taxon>
    </lineage>
</organism>
<keyword evidence="3 7" id="KW-0812">Transmembrane</keyword>
<accession>A0A0P9CW16</accession>
<dbReference type="EMBL" id="LJCR01001564">
    <property type="protein sequence ID" value="KPV50131.1"/>
    <property type="molecule type" value="Genomic_DNA"/>
</dbReference>
<sequence>MMPLGDDNSGRRTLPIVTYVLIAINVLVFVLLELPNPNLDAFILQWGTVPAEIMAGRGLLTLITSMFLHGGWAHLLGNMLFLWIFGDNVEDAFGHGLYTAFYFVTGIIASLAQVFLNTSSTIPGVGASGAISGVLAAYIVMFGSNRVRVLMGGILTSVPAYVMIGLWIVLQFVNGFASIANTAQTDGVAYAAHVGGFLAGLVLTFLLRGMARPQLAAGTRRTNLR</sequence>
<dbReference type="GO" id="GO:0016020">
    <property type="term" value="C:membrane"/>
    <property type="evidence" value="ECO:0007669"/>
    <property type="project" value="UniProtKB-SubCell"/>
</dbReference>
<feature type="transmembrane region" description="Helical" evidence="7">
    <location>
        <begin position="59"/>
        <end position="85"/>
    </location>
</feature>
<proteinExistence type="inferred from homology"/>
<dbReference type="InterPro" id="IPR035952">
    <property type="entry name" value="Rhomboid-like_sf"/>
</dbReference>
<evidence type="ECO:0000259" key="8">
    <source>
        <dbReference type="Pfam" id="PF01694"/>
    </source>
</evidence>
<dbReference type="SUPFAM" id="SSF144091">
    <property type="entry name" value="Rhomboid-like"/>
    <property type="match status" value="1"/>
</dbReference>
<evidence type="ECO:0000256" key="3">
    <source>
        <dbReference type="ARBA" id="ARBA00022692"/>
    </source>
</evidence>
<evidence type="ECO:0000256" key="7">
    <source>
        <dbReference type="SAM" id="Phobius"/>
    </source>
</evidence>
<evidence type="ECO:0000313" key="10">
    <source>
        <dbReference type="Proteomes" id="UP000050509"/>
    </source>
</evidence>
<dbReference type="Proteomes" id="UP000050509">
    <property type="component" value="Unassembled WGS sequence"/>
</dbReference>
<feature type="domain" description="Peptidase S54 rhomboid" evidence="8">
    <location>
        <begin position="59"/>
        <end position="208"/>
    </location>
</feature>
<comment type="similarity">
    <text evidence="2">Belongs to the peptidase S54 family.</text>
</comment>
<dbReference type="PANTHER" id="PTHR43731">
    <property type="entry name" value="RHOMBOID PROTEASE"/>
    <property type="match status" value="1"/>
</dbReference>
<keyword evidence="4" id="KW-0378">Hydrolase</keyword>
<comment type="caution">
    <text evidence="9">The sequence shown here is derived from an EMBL/GenBank/DDBJ whole genome shotgun (WGS) entry which is preliminary data.</text>
</comment>
<dbReference type="Gene3D" id="1.20.1540.10">
    <property type="entry name" value="Rhomboid-like"/>
    <property type="match status" value="1"/>
</dbReference>